<dbReference type="eggNOG" id="COG1262">
    <property type="taxonomic scope" value="Bacteria"/>
</dbReference>
<dbReference type="InterPro" id="IPR042095">
    <property type="entry name" value="SUMF_sf"/>
</dbReference>
<dbReference type="Proteomes" id="UP000002774">
    <property type="component" value="Chromosome"/>
</dbReference>
<sequence length="392" mass="43917">MSLQKLLFKFILLLVILTIAITSCQQKPVATKQTPPQLSATRKKPICCESNLPQRFQAAVARQTAIQAAGNPSHSGMVLIKSGTFMMGGDNKQAADDEYPKHKVTVNSFWIDATEVTNAQFAKFVKATGYLTTAERKPDWEELKKQLPPNTPKPDESLLVPASLIFKQPGKPVSLTDYSQWWVWQKGADWKHPHGPSSNIKGKDNYPVVHVSWYDAQAYCKWAGKRLPTEAEWEWAARGGLSNNIYPWGNEPVDAGLPKANTWQGNFPNTNTVRDHFFYLAPVASFKPNGYGLYDMAGNVWEWCADYYNNTYYATINKANGVSNPRGPANSYDPDEPYAKKRVIRGGSFLCNDTYCSGYRVARRMKSTEDSGMEHLGFRCVKDAVDAPVIKL</sequence>
<dbReference type="InterPro" id="IPR016187">
    <property type="entry name" value="CTDL_fold"/>
</dbReference>
<dbReference type="HOGENOM" id="CLU_012431_4_0_10"/>
<dbReference type="OrthoDB" id="9773278at2"/>
<dbReference type="PANTHER" id="PTHR23150:SF19">
    <property type="entry name" value="FORMYLGLYCINE-GENERATING ENZYME"/>
    <property type="match status" value="1"/>
</dbReference>
<organism evidence="2 3">
    <name type="scientific">Mucilaginibacter paludis DSM 18603</name>
    <dbReference type="NCBI Taxonomy" id="714943"/>
    <lineage>
        <taxon>Bacteria</taxon>
        <taxon>Pseudomonadati</taxon>
        <taxon>Bacteroidota</taxon>
        <taxon>Sphingobacteriia</taxon>
        <taxon>Sphingobacteriales</taxon>
        <taxon>Sphingobacteriaceae</taxon>
        <taxon>Mucilaginibacter</taxon>
    </lineage>
</organism>
<dbReference type="STRING" id="714943.Mucpa_4744"/>
<evidence type="ECO:0000313" key="3">
    <source>
        <dbReference type="Proteomes" id="UP000002774"/>
    </source>
</evidence>
<feature type="domain" description="Sulfatase-modifying factor enzyme-like" evidence="1">
    <location>
        <begin position="75"/>
        <end position="382"/>
    </location>
</feature>
<dbReference type="InterPro" id="IPR051043">
    <property type="entry name" value="Sulfatase_Mod_Factor_Kinase"/>
</dbReference>
<dbReference type="InterPro" id="IPR005532">
    <property type="entry name" value="SUMF_dom"/>
</dbReference>
<dbReference type="Pfam" id="PF03781">
    <property type="entry name" value="FGE-sulfatase"/>
    <property type="match status" value="1"/>
</dbReference>
<dbReference type="AlphaFoldDB" id="H1Y0T9"/>
<protein>
    <submittedName>
        <fullName evidence="2">Sulphatase-modifying factor protein</fullName>
    </submittedName>
</protein>
<dbReference type="GO" id="GO:0120147">
    <property type="term" value="F:formylglycine-generating oxidase activity"/>
    <property type="evidence" value="ECO:0007669"/>
    <property type="project" value="TreeGrafter"/>
</dbReference>
<evidence type="ECO:0000313" key="2">
    <source>
        <dbReference type="EMBL" id="EHQ28829.1"/>
    </source>
</evidence>
<proteinExistence type="predicted"/>
<dbReference type="Gene3D" id="3.90.1580.10">
    <property type="entry name" value="paralog of FGE (formylglycine-generating enzyme)"/>
    <property type="match status" value="1"/>
</dbReference>
<dbReference type="PANTHER" id="PTHR23150">
    <property type="entry name" value="SULFATASE MODIFYING FACTOR 1, 2"/>
    <property type="match status" value="1"/>
</dbReference>
<gene>
    <name evidence="2" type="ORF">Mucpa_4744</name>
</gene>
<dbReference type="PROSITE" id="PS51257">
    <property type="entry name" value="PROKAR_LIPOPROTEIN"/>
    <property type="match status" value="1"/>
</dbReference>
<keyword evidence="3" id="KW-1185">Reference proteome</keyword>
<dbReference type="EMBL" id="CM001403">
    <property type="protein sequence ID" value="EHQ28829.1"/>
    <property type="molecule type" value="Genomic_DNA"/>
</dbReference>
<accession>H1Y0T9</accession>
<name>H1Y0T9_9SPHI</name>
<dbReference type="SUPFAM" id="SSF56436">
    <property type="entry name" value="C-type lectin-like"/>
    <property type="match status" value="1"/>
</dbReference>
<evidence type="ECO:0000259" key="1">
    <source>
        <dbReference type="Pfam" id="PF03781"/>
    </source>
</evidence>
<reference evidence="2" key="1">
    <citation type="submission" date="2011-09" db="EMBL/GenBank/DDBJ databases">
        <title>The permanent draft genome of Mucilaginibacter paludis DSM 18603.</title>
        <authorList>
            <consortium name="US DOE Joint Genome Institute (JGI-PGF)"/>
            <person name="Lucas S."/>
            <person name="Han J."/>
            <person name="Lapidus A."/>
            <person name="Bruce D."/>
            <person name="Goodwin L."/>
            <person name="Pitluck S."/>
            <person name="Peters L."/>
            <person name="Kyrpides N."/>
            <person name="Mavromatis K."/>
            <person name="Ivanova N."/>
            <person name="Mikhailova N."/>
            <person name="Held B."/>
            <person name="Detter J.C."/>
            <person name="Tapia R."/>
            <person name="Han C."/>
            <person name="Land M."/>
            <person name="Hauser L."/>
            <person name="Markowitz V."/>
            <person name="Cheng J.-F."/>
            <person name="Hugenholtz P."/>
            <person name="Woyke T."/>
            <person name="Wu D."/>
            <person name="Tindall B."/>
            <person name="Brambilla E."/>
            <person name="Klenk H.-P."/>
            <person name="Eisen J.A."/>
        </authorList>
    </citation>
    <scope>NUCLEOTIDE SEQUENCE [LARGE SCALE GENOMIC DNA]</scope>
    <source>
        <strain evidence="2">DSM 18603</strain>
    </source>
</reference>
<dbReference type="RefSeq" id="WP_008509767.1">
    <property type="nucleotide sequence ID" value="NZ_CM001403.1"/>
</dbReference>